<evidence type="ECO:0000256" key="8">
    <source>
        <dbReference type="ARBA" id="ARBA00034811"/>
    </source>
</evidence>
<keyword evidence="6" id="KW-0067">ATP-binding</keyword>
<dbReference type="PANTHER" id="PTHR23077:SF9">
    <property type="entry name" value="PEROXISOMAL ATPASE PEX6"/>
    <property type="match status" value="1"/>
</dbReference>
<keyword evidence="5" id="KW-0378">Hydrolase</keyword>
<evidence type="ECO:0000256" key="5">
    <source>
        <dbReference type="ARBA" id="ARBA00022801"/>
    </source>
</evidence>
<sequence length="1122" mass="125013">MADDTYRRAVICLISKEDFVSTCASDLPFVDGIISLANGNSKFIEEVGKRFALEIRDGLQNSTTEKSVILNACTFTEADLKIPPSDGNLKVFIFKDVLQTHQLHVDDIVWCKRVNPFPLERIVIGVSSEERYSWAKSTLVAFLRESLSNGPINVRENGKLNFFHDQRKILSGTKEKQWLELSILQCKPLVQGGLTSETCLVISRLNDQDVIFDSEISDVDPPAVPSNANELFLVSDFARHFSRSQLYGEPLTLSGSSTRPGNHLKASVLEFNEGSHSNLAFDPSSRLLVSLSTLIDLQMFNGSWVKICTDQNQDVVCNQQQEQGSSEQASNALHNSHSGEKCHMVQIVVTASQNDENEFLNNSEIFPVHSIGKIEDGIGYIAPLLYFNLFHDSLFNENQRPSIYVYPIPETIQKEERKITSTASMSGKPAFANEAHIALVHSPYYKAMDSFDHALAKHFKTPRMLTVGDVFYMFHNWEENGDLSKESGSPDDQGRRNLVVFFQVTRLVSAAQEVKSCLVHTEHTSLYQRGTVHSYVPPVWRRQFCDLRSNYWEQFNPAGLNSYTAELVNIVHPHLNTRETHPLPPCSVLLTGPPGAGKRTIAIATSKRLNMHTFEVNCFDLIGESVAATETRLKNVFQRAVFCSPCVLLLYNIHALGKDKEGNDDEPRIAATMLNCLSSLKDDSDWPVVVIATSSSPNDITSDMYSCFLHELKLEAPNEKERCDMLRGLAEMLSVGNEVPFEPLARRTAGLVLADLVALFSNAANTAVKRLLEERPGKLGRSTETKSQTWFPWEFEQELSKMGGKICQQDFEDSLEMLQSSLSDAIGAPKIPSVKWEDVGGLVEVKAEILDTVQLPLQHPELFAAGLRRSGVLLYGPPGTGKTLLAKAVATECSLNFLSVKGPELINMYVGQSEQNVREVFSRAQSARPCVIFFDELDSLAPNRGRSGDSGGVMDRVVSQLLAELDGLHKACDVFVIGATNRPDLLDPALLRPGRFDKLLYLGVSEDRRSQLNILKALTRKFKLHPDLQLEIIAELCPSNLTGADFYALCSDAILQSVKRKIEELEQGEADPRLDDTDIQVTEADFRKALDSLTPSVSQQELKRYKDIQQRFAVANTVTKSR</sequence>
<dbReference type="STRING" id="46731.A0A3M6USP0"/>
<dbReference type="CDD" id="cd19527">
    <property type="entry name" value="RecA-like_PEX6_r2"/>
    <property type="match status" value="1"/>
</dbReference>
<dbReference type="FunFam" id="3.40.50.300:FF:000109">
    <property type="entry name" value="Peroxisomal biogenesis factor 6"/>
    <property type="match status" value="1"/>
</dbReference>
<feature type="domain" description="AAA+ ATPase" evidence="11">
    <location>
        <begin position="584"/>
        <end position="718"/>
    </location>
</feature>
<keyword evidence="13" id="KW-1185">Reference proteome</keyword>
<dbReference type="EMBL" id="RCHS01000826">
    <property type="protein sequence ID" value="RMX56672.1"/>
    <property type="molecule type" value="Genomic_DNA"/>
</dbReference>
<evidence type="ECO:0000256" key="1">
    <source>
        <dbReference type="ARBA" id="ARBA00004370"/>
    </source>
</evidence>
<keyword evidence="3" id="KW-0962">Peroxisome biogenesis</keyword>
<dbReference type="PANTHER" id="PTHR23077">
    <property type="entry name" value="AAA-FAMILY ATPASE"/>
    <property type="match status" value="1"/>
</dbReference>
<dbReference type="FunFam" id="3.40.50.300:FF:000988">
    <property type="entry name" value="peroxisome biogenesis factor 6"/>
    <property type="match status" value="1"/>
</dbReference>
<dbReference type="PROSITE" id="PS00674">
    <property type="entry name" value="AAA"/>
    <property type="match status" value="1"/>
</dbReference>
<evidence type="ECO:0000256" key="2">
    <source>
        <dbReference type="ARBA" id="ARBA00006914"/>
    </source>
</evidence>
<feature type="domain" description="AAA+ ATPase" evidence="11">
    <location>
        <begin position="868"/>
        <end position="1006"/>
    </location>
</feature>
<comment type="catalytic activity">
    <reaction evidence="10">
        <text>ATP + H2O = ADP + phosphate + H(+)</text>
        <dbReference type="Rhea" id="RHEA:13065"/>
        <dbReference type="ChEBI" id="CHEBI:15377"/>
        <dbReference type="ChEBI" id="CHEBI:15378"/>
        <dbReference type="ChEBI" id="CHEBI:30616"/>
        <dbReference type="ChEBI" id="CHEBI:43474"/>
        <dbReference type="ChEBI" id="CHEBI:456216"/>
    </reaction>
    <physiologicalReaction direction="left-to-right" evidence="10">
        <dbReference type="Rhea" id="RHEA:13066"/>
    </physiologicalReaction>
</comment>
<evidence type="ECO:0000259" key="11">
    <source>
        <dbReference type="SMART" id="SM00382"/>
    </source>
</evidence>
<dbReference type="GO" id="GO:0005829">
    <property type="term" value="C:cytosol"/>
    <property type="evidence" value="ECO:0007669"/>
    <property type="project" value="TreeGrafter"/>
</dbReference>
<dbReference type="GO" id="GO:0016558">
    <property type="term" value="P:protein import into peroxisome matrix"/>
    <property type="evidence" value="ECO:0007669"/>
    <property type="project" value="TreeGrafter"/>
</dbReference>
<dbReference type="Gene3D" id="1.10.8.60">
    <property type="match status" value="2"/>
</dbReference>
<evidence type="ECO:0000313" key="13">
    <source>
        <dbReference type="Proteomes" id="UP000275408"/>
    </source>
</evidence>
<keyword evidence="4" id="KW-0547">Nucleotide-binding</keyword>
<dbReference type="InterPro" id="IPR003960">
    <property type="entry name" value="ATPase_AAA_CS"/>
</dbReference>
<comment type="similarity">
    <text evidence="2">Belongs to the AAA ATPase family.</text>
</comment>
<comment type="subcellular location">
    <subcellularLocation>
        <location evidence="1">Membrane</location>
    </subcellularLocation>
</comment>
<dbReference type="InterPro" id="IPR047533">
    <property type="entry name" value="RecA-like_PEX6_r2"/>
</dbReference>
<keyword evidence="7" id="KW-0472">Membrane</keyword>
<evidence type="ECO:0000256" key="4">
    <source>
        <dbReference type="ARBA" id="ARBA00022741"/>
    </source>
</evidence>
<evidence type="ECO:0000256" key="3">
    <source>
        <dbReference type="ARBA" id="ARBA00022593"/>
    </source>
</evidence>
<dbReference type="GO" id="GO:0016887">
    <property type="term" value="F:ATP hydrolysis activity"/>
    <property type="evidence" value="ECO:0007669"/>
    <property type="project" value="InterPro"/>
</dbReference>
<dbReference type="Proteomes" id="UP000275408">
    <property type="component" value="Unassembled WGS sequence"/>
</dbReference>
<evidence type="ECO:0000313" key="12">
    <source>
        <dbReference type="EMBL" id="RMX56672.1"/>
    </source>
</evidence>
<dbReference type="AlphaFoldDB" id="A0A3M6USP0"/>
<dbReference type="GO" id="GO:0005778">
    <property type="term" value="C:peroxisomal membrane"/>
    <property type="evidence" value="ECO:0007669"/>
    <property type="project" value="TreeGrafter"/>
</dbReference>
<protein>
    <recommendedName>
        <fullName evidence="8">Peroxisomal ATPase PEX6</fullName>
    </recommendedName>
    <alternativeName>
        <fullName evidence="9">Peroxin-6</fullName>
    </alternativeName>
</protein>
<dbReference type="SUPFAM" id="SSF52540">
    <property type="entry name" value="P-loop containing nucleoside triphosphate hydrolases"/>
    <property type="match status" value="2"/>
</dbReference>
<dbReference type="InterPro" id="IPR003593">
    <property type="entry name" value="AAA+_ATPase"/>
</dbReference>
<comment type="caution">
    <text evidence="12">The sequence shown here is derived from an EMBL/GenBank/DDBJ whole genome shotgun (WGS) entry which is preliminary data.</text>
</comment>
<name>A0A3M6USP0_POCDA</name>
<gene>
    <name evidence="12" type="ORF">pdam_00002348</name>
</gene>
<accession>A0A3M6USP0</accession>
<dbReference type="Pfam" id="PF00004">
    <property type="entry name" value="AAA"/>
    <property type="match status" value="2"/>
</dbReference>
<dbReference type="CDD" id="cd19481">
    <property type="entry name" value="RecA-like_protease"/>
    <property type="match status" value="1"/>
</dbReference>
<dbReference type="OrthoDB" id="2187at2759"/>
<dbReference type="SMART" id="SM00382">
    <property type="entry name" value="AAA"/>
    <property type="match status" value="2"/>
</dbReference>
<dbReference type="GO" id="GO:0005524">
    <property type="term" value="F:ATP binding"/>
    <property type="evidence" value="ECO:0007669"/>
    <property type="project" value="UniProtKB-KW"/>
</dbReference>
<dbReference type="FunFam" id="1.10.8.60:FF:000039">
    <property type="entry name" value="peroxisome biogenesis factor 6"/>
    <property type="match status" value="1"/>
</dbReference>
<reference evidence="12 13" key="1">
    <citation type="journal article" date="2018" name="Sci. Rep.">
        <title>Comparative analysis of the Pocillopora damicornis genome highlights role of immune system in coral evolution.</title>
        <authorList>
            <person name="Cunning R."/>
            <person name="Bay R.A."/>
            <person name="Gillette P."/>
            <person name="Baker A.C."/>
            <person name="Traylor-Knowles N."/>
        </authorList>
    </citation>
    <scope>NUCLEOTIDE SEQUENCE [LARGE SCALE GENOMIC DNA]</scope>
    <source>
        <strain evidence="12">RSMAS</strain>
        <tissue evidence="12">Whole animal</tissue>
    </source>
</reference>
<organism evidence="12 13">
    <name type="scientific">Pocillopora damicornis</name>
    <name type="common">Cauliflower coral</name>
    <name type="synonym">Millepora damicornis</name>
    <dbReference type="NCBI Taxonomy" id="46731"/>
    <lineage>
        <taxon>Eukaryota</taxon>
        <taxon>Metazoa</taxon>
        <taxon>Cnidaria</taxon>
        <taxon>Anthozoa</taxon>
        <taxon>Hexacorallia</taxon>
        <taxon>Scleractinia</taxon>
        <taxon>Astrocoeniina</taxon>
        <taxon>Pocilloporidae</taxon>
        <taxon>Pocillopora</taxon>
    </lineage>
</organism>
<dbReference type="InterPro" id="IPR027417">
    <property type="entry name" value="P-loop_NTPase"/>
</dbReference>
<evidence type="ECO:0000256" key="7">
    <source>
        <dbReference type="ARBA" id="ARBA00023136"/>
    </source>
</evidence>
<evidence type="ECO:0000256" key="10">
    <source>
        <dbReference type="ARBA" id="ARBA00048778"/>
    </source>
</evidence>
<evidence type="ECO:0000256" key="9">
    <source>
        <dbReference type="ARBA" id="ARBA00034920"/>
    </source>
</evidence>
<dbReference type="InterPro" id="IPR050168">
    <property type="entry name" value="AAA_ATPase_domain"/>
</dbReference>
<evidence type="ECO:0000256" key="6">
    <source>
        <dbReference type="ARBA" id="ARBA00022840"/>
    </source>
</evidence>
<dbReference type="Gene3D" id="3.40.50.300">
    <property type="entry name" value="P-loop containing nucleotide triphosphate hydrolases"/>
    <property type="match status" value="2"/>
</dbReference>
<dbReference type="InterPro" id="IPR003959">
    <property type="entry name" value="ATPase_AAA_core"/>
</dbReference>
<proteinExistence type="inferred from homology"/>